<keyword evidence="2" id="KW-1185">Reference proteome</keyword>
<evidence type="ECO:0000313" key="2">
    <source>
        <dbReference type="Proteomes" id="UP000198926"/>
    </source>
</evidence>
<dbReference type="STRING" id="1123755.SAMN05444714_1550"/>
<accession>A0A1I6MCZ4</accession>
<dbReference type="EMBL" id="FOZM01000001">
    <property type="protein sequence ID" value="SFS13458.1"/>
    <property type="molecule type" value="Genomic_DNA"/>
</dbReference>
<sequence length="316" mass="36310">MSIEDRQLDIETNLVDLGPESWMAQIRQISMANGFFEDLGKEHAAGFLEAGNNLFVTFENVDRVREFAYAAEPRGFAYARHDGWSHLALYSKGTSWFRDPAIYAFFDRLMDEGFFDDFEHVVFYGGDGGEAYAAAAYSVVSPGATVIAIRPQATLDAEMARWDPRFYKERRYDFTSRYGYAPEMLDAAGRAFVAYDPYERFDAAHAALFRSDNVTLLPCAMFGNALDRTFDRMGIHDLIIKLAMDKALDRKRFCQLIRARRYDQTYTRDLVSHLLDKDHVWLAQVLCNYMLKRDRTGYFASKLEEMAEDDVVSFGK</sequence>
<organism evidence="1 2">
    <name type="scientific">Yoonia litorea</name>
    <dbReference type="NCBI Taxonomy" id="1123755"/>
    <lineage>
        <taxon>Bacteria</taxon>
        <taxon>Pseudomonadati</taxon>
        <taxon>Pseudomonadota</taxon>
        <taxon>Alphaproteobacteria</taxon>
        <taxon>Rhodobacterales</taxon>
        <taxon>Paracoccaceae</taxon>
        <taxon>Yoonia</taxon>
    </lineage>
</organism>
<gene>
    <name evidence="1" type="ORF">SAMN05444714_1550</name>
</gene>
<proteinExistence type="predicted"/>
<dbReference type="Proteomes" id="UP000198926">
    <property type="component" value="Unassembled WGS sequence"/>
</dbReference>
<reference evidence="1 2" key="1">
    <citation type="submission" date="2016-10" db="EMBL/GenBank/DDBJ databases">
        <authorList>
            <person name="de Groot N.N."/>
        </authorList>
    </citation>
    <scope>NUCLEOTIDE SEQUENCE [LARGE SCALE GENOMIC DNA]</scope>
    <source>
        <strain evidence="1 2">DSM 29433</strain>
    </source>
</reference>
<dbReference type="OrthoDB" id="7840273at2"/>
<protein>
    <recommendedName>
        <fullName evidence="3">Phosphoadenosine phosphosulfate reductase</fullName>
    </recommendedName>
</protein>
<evidence type="ECO:0008006" key="3">
    <source>
        <dbReference type="Google" id="ProtNLM"/>
    </source>
</evidence>
<name>A0A1I6MCZ4_9RHOB</name>
<evidence type="ECO:0000313" key="1">
    <source>
        <dbReference type="EMBL" id="SFS13458.1"/>
    </source>
</evidence>
<dbReference type="RefSeq" id="WP_090206002.1">
    <property type="nucleotide sequence ID" value="NZ_FOZM01000001.1"/>
</dbReference>
<dbReference type="AlphaFoldDB" id="A0A1I6MCZ4"/>